<protein>
    <recommendedName>
        <fullName evidence="2">prephenate dehydratase</fullName>
        <ecNumber evidence="2">4.2.1.51</ecNumber>
    </recommendedName>
</protein>
<dbReference type="PROSITE" id="PS51671">
    <property type="entry name" value="ACT"/>
    <property type="match status" value="1"/>
</dbReference>
<dbReference type="PROSITE" id="PS51171">
    <property type="entry name" value="PREPHENATE_DEHYDR_3"/>
    <property type="match status" value="1"/>
</dbReference>
<evidence type="ECO:0000256" key="4">
    <source>
        <dbReference type="ARBA" id="ARBA00023141"/>
    </source>
</evidence>
<keyword evidence="6" id="KW-0456">Lyase</keyword>
<dbReference type="Proteomes" id="UP000564378">
    <property type="component" value="Unassembled WGS sequence"/>
</dbReference>
<evidence type="ECO:0000259" key="10">
    <source>
        <dbReference type="PROSITE" id="PS51671"/>
    </source>
</evidence>
<name>A0A842I2T1_9SPHN</name>
<dbReference type="EC" id="4.2.1.51" evidence="2"/>
<dbReference type="CDD" id="cd04905">
    <property type="entry name" value="ACT_CM-PDT"/>
    <property type="match status" value="1"/>
</dbReference>
<feature type="site" description="Essential for prephenate dehydratase activity" evidence="8">
    <location>
        <position position="180"/>
    </location>
</feature>
<evidence type="ECO:0000256" key="1">
    <source>
        <dbReference type="ARBA" id="ARBA00004741"/>
    </source>
</evidence>
<organism evidence="11 12">
    <name type="scientific">Parasphingopyxis marina</name>
    <dbReference type="NCBI Taxonomy" id="2761622"/>
    <lineage>
        <taxon>Bacteria</taxon>
        <taxon>Pseudomonadati</taxon>
        <taxon>Pseudomonadota</taxon>
        <taxon>Alphaproteobacteria</taxon>
        <taxon>Sphingomonadales</taxon>
        <taxon>Sphingomonadaceae</taxon>
        <taxon>Parasphingopyxis</taxon>
    </lineage>
</organism>
<keyword evidence="4" id="KW-0057">Aromatic amino acid biosynthesis</keyword>
<feature type="domain" description="ACT" evidence="10">
    <location>
        <begin position="201"/>
        <end position="278"/>
    </location>
</feature>
<gene>
    <name evidence="11" type="ORF">H6P80_15700</name>
</gene>
<dbReference type="PANTHER" id="PTHR21022:SF19">
    <property type="entry name" value="PREPHENATE DEHYDRATASE-RELATED"/>
    <property type="match status" value="1"/>
</dbReference>
<evidence type="ECO:0000259" key="9">
    <source>
        <dbReference type="PROSITE" id="PS51171"/>
    </source>
</evidence>
<dbReference type="GO" id="GO:0009094">
    <property type="term" value="P:L-phenylalanine biosynthetic process"/>
    <property type="evidence" value="ECO:0007669"/>
    <property type="project" value="UniProtKB-UniPathway"/>
</dbReference>
<accession>A0A842I2T1</accession>
<evidence type="ECO:0000256" key="2">
    <source>
        <dbReference type="ARBA" id="ARBA00013147"/>
    </source>
</evidence>
<dbReference type="InterPro" id="IPR045865">
    <property type="entry name" value="ACT-like_dom_sf"/>
</dbReference>
<dbReference type="Gene3D" id="3.30.70.260">
    <property type="match status" value="1"/>
</dbReference>
<comment type="pathway">
    <text evidence="1">Amino-acid biosynthesis; L-phenylalanine biosynthesis; phenylpyruvate from prephenate: step 1/1.</text>
</comment>
<dbReference type="Pfam" id="PF00800">
    <property type="entry name" value="PDT"/>
    <property type="match status" value="1"/>
</dbReference>
<dbReference type="SUPFAM" id="SSF55021">
    <property type="entry name" value="ACT-like"/>
    <property type="match status" value="1"/>
</dbReference>
<keyword evidence="5" id="KW-0584">Phenylalanine biosynthesis</keyword>
<proteinExistence type="predicted"/>
<evidence type="ECO:0000256" key="5">
    <source>
        <dbReference type="ARBA" id="ARBA00023222"/>
    </source>
</evidence>
<comment type="caution">
    <text evidence="11">The sequence shown here is derived from an EMBL/GenBank/DDBJ whole genome shotgun (WGS) entry which is preliminary data.</text>
</comment>
<dbReference type="PIRSF" id="PIRSF001500">
    <property type="entry name" value="Chor_mut_pdt_Ppr"/>
    <property type="match status" value="1"/>
</dbReference>
<evidence type="ECO:0000313" key="11">
    <source>
        <dbReference type="EMBL" id="MBC2779069.1"/>
    </source>
</evidence>
<dbReference type="SUPFAM" id="SSF53850">
    <property type="entry name" value="Periplasmic binding protein-like II"/>
    <property type="match status" value="1"/>
</dbReference>
<dbReference type="GO" id="GO:0005737">
    <property type="term" value="C:cytoplasm"/>
    <property type="evidence" value="ECO:0007669"/>
    <property type="project" value="TreeGrafter"/>
</dbReference>
<dbReference type="RefSeq" id="WP_185802361.1">
    <property type="nucleotide sequence ID" value="NZ_JACJVJ010000003.1"/>
</dbReference>
<dbReference type="EMBL" id="JACJVJ010000003">
    <property type="protein sequence ID" value="MBC2779069.1"/>
    <property type="molecule type" value="Genomic_DNA"/>
</dbReference>
<dbReference type="Pfam" id="PF01842">
    <property type="entry name" value="ACT"/>
    <property type="match status" value="1"/>
</dbReference>
<evidence type="ECO:0000256" key="3">
    <source>
        <dbReference type="ARBA" id="ARBA00022605"/>
    </source>
</evidence>
<dbReference type="Gene3D" id="3.40.190.10">
    <property type="entry name" value="Periplasmic binding protein-like II"/>
    <property type="match status" value="2"/>
</dbReference>
<comment type="catalytic activity">
    <reaction evidence="7">
        <text>prephenate + H(+) = 3-phenylpyruvate + CO2 + H2O</text>
        <dbReference type="Rhea" id="RHEA:21648"/>
        <dbReference type="ChEBI" id="CHEBI:15377"/>
        <dbReference type="ChEBI" id="CHEBI:15378"/>
        <dbReference type="ChEBI" id="CHEBI:16526"/>
        <dbReference type="ChEBI" id="CHEBI:18005"/>
        <dbReference type="ChEBI" id="CHEBI:29934"/>
        <dbReference type="EC" id="4.2.1.51"/>
    </reaction>
</comment>
<dbReference type="InterPro" id="IPR008242">
    <property type="entry name" value="Chor_mutase/pphenate_deHydtase"/>
</dbReference>
<evidence type="ECO:0000256" key="6">
    <source>
        <dbReference type="ARBA" id="ARBA00023239"/>
    </source>
</evidence>
<dbReference type="InterPro" id="IPR001086">
    <property type="entry name" value="Preph_deHydtase"/>
</dbReference>
<evidence type="ECO:0000256" key="8">
    <source>
        <dbReference type="PIRSR" id="PIRSR001500-2"/>
    </source>
</evidence>
<sequence length="297" mass="31933">MTADTIAYLGSPGTYSYQAAATMFPEAEHVGLRTFGEIMESVEAGAHKTAVIPIENSTSGRIPDVHRLMLSTEMAITSEHMQRVEHCLVQAHSGPRPVTELSAITRIYSHRQGFLQCSGFIEAHCRDAEQIETVDTADAVRVIVGMEDPGVAAIGSSVAAQVFGGVVVERDIADQKNNYTRFLALEKPALDPDYAGCDITTLIFQIDHQPGSLIEALAVFRDAGINITTLETYTISEETALPTFYIDIGGGLEDAAVQEALGALEAKARYVKLLGSYVASDVRNANSGFLPVKSINP</sequence>
<keyword evidence="3" id="KW-0028">Amino-acid biosynthesis</keyword>
<keyword evidence="12" id="KW-1185">Reference proteome</keyword>
<evidence type="ECO:0000313" key="12">
    <source>
        <dbReference type="Proteomes" id="UP000564378"/>
    </source>
</evidence>
<dbReference type="InterPro" id="IPR002912">
    <property type="entry name" value="ACT_dom"/>
</dbReference>
<dbReference type="AlphaFoldDB" id="A0A842I2T1"/>
<reference evidence="11 12" key="1">
    <citation type="submission" date="2020-08" db="EMBL/GenBank/DDBJ databases">
        <title>Draft genome sequence of Parasphingopyxis sp. GrpM-11.</title>
        <authorList>
            <person name="Oh J."/>
            <person name="Roh D.-H."/>
        </authorList>
    </citation>
    <scope>NUCLEOTIDE SEQUENCE [LARGE SCALE GENOMIC DNA]</scope>
    <source>
        <strain evidence="11 12">GrpM-11</strain>
    </source>
</reference>
<feature type="domain" description="Prephenate dehydratase" evidence="9">
    <location>
        <begin position="5"/>
        <end position="187"/>
    </location>
</feature>
<dbReference type="CDD" id="cd13631">
    <property type="entry name" value="PBP2_Ct-PDT_like"/>
    <property type="match status" value="1"/>
</dbReference>
<dbReference type="UniPathway" id="UPA00121">
    <property type="reaction ID" value="UER00345"/>
</dbReference>
<dbReference type="PANTHER" id="PTHR21022">
    <property type="entry name" value="PREPHENATE DEHYDRATASE P PROTEIN"/>
    <property type="match status" value="1"/>
</dbReference>
<dbReference type="GO" id="GO:0004664">
    <property type="term" value="F:prephenate dehydratase activity"/>
    <property type="evidence" value="ECO:0007669"/>
    <property type="project" value="UniProtKB-EC"/>
</dbReference>
<evidence type="ECO:0000256" key="7">
    <source>
        <dbReference type="ARBA" id="ARBA00047848"/>
    </source>
</evidence>